<protein>
    <submittedName>
        <fullName evidence="1">FMN-binding negative transcriptional regulator</fullName>
    </submittedName>
</protein>
<dbReference type="Proteomes" id="UP001142648">
    <property type="component" value="Unassembled WGS sequence"/>
</dbReference>
<dbReference type="InterPro" id="IPR007396">
    <property type="entry name" value="TR_PAI2-type"/>
</dbReference>
<keyword evidence="2" id="KW-1185">Reference proteome</keyword>
<dbReference type="SUPFAM" id="SSF50475">
    <property type="entry name" value="FMN-binding split barrel"/>
    <property type="match status" value="1"/>
</dbReference>
<reference evidence="1" key="1">
    <citation type="submission" date="2022-09" db="EMBL/GenBank/DDBJ databases">
        <title>The genome sequence of Tsuneonella sp. YG55.</title>
        <authorList>
            <person name="Liu Y."/>
        </authorList>
    </citation>
    <scope>NUCLEOTIDE SEQUENCE</scope>
    <source>
        <strain evidence="1">YG55</strain>
    </source>
</reference>
<name>A0A9X3AMZ1_9SPHN</name>
<dbReference type="RefSeq" id="WP_259961882.1">
    <property type="nucleotide sequence ID" value="NZ_JAOAMV010000004.1"/>
</dbReference>
<dbReference type="InterPro" id="IPR012349">
    <property type="entry name" value="Split_barrel_FMN-bd"/>
</dbReference>
<sequence>MHPNPLFRSEDRALLEALVDEVGFGMVFAATPDGPRVAHVPLVPTGDGAIQFHLARGNALTRWLGGETALVVVNGPDAYVSPRWYADRATVPTWNYVALELEGRVRRMDADGLEDQLHALIARNEGRLAGDQWSANETPPDMWRKLLGGIVGFEMEVLAWRPTLKLSQNKPAAERESIAAGLDAAGSPALAQLMRTLGA</sequence>
<dbReference type="Gene3D" id="2.30.110.10">
    <property type="entry name" value="Electron Transport, Fmn-binding Protein, Chain A"/>
    <property type="match status" value="1"/>
</dbReference>
<dbReference type="Pfam" id="PF04299">
    <property type="entry name" value="FMN_bind_2"/>
    <property type="match status" value="1"/>
</dbReference>
<accession>A0A9X3AMZ1</accession>
<dbReference type="PIRSF" id="PIRSF010372">
    <property type="entry name" value="PaiB"/>
    <property type="match status" value="1"/>
</dbReference>
<dbReference type="AlphaFoldDB" id="A0A9X3AMZ1"/>
<comment type="caution">
    <text evidence="1">The sequence shown here is derived from an EMBL/GenBank/DDBJ whole genome shotgun (WGS) entry which is preliminary data.</text>
</comment>
<evidence type="ECO:0000313" key="2">
    <source>
        <dbReference type="Proteomes" id="UP001142648"/>
    </source>
</evidence>
<proteinExistence type="predicted"/>
<organism evidence="1 2">
    <name type="scientific">Tsuneonella litorea</name>
    <dbReference type="NCBI Taxonomy" id="2976475"/>
    <lineage>
        <taxon>Bacteria</taxon>
        <taxon>Pseudomonadati</taxon>
        <taxon>Pseudomonadota</taxon>
        <taxon>Alphaproteobacteria</taxon>
        <taxon>Sphingomonadales</taxon>
        <taxon>Erythrobacteraceae</taxon>
        <taxon>Tsuneonella</taxon>
    </lineage>
</organism>
<dbReference type="EMBL" id="JAOAMV010000004">
    <property type="protein sequence ID" value="MCT2559007.1"/>
    <property type="molecule type" value="Genomic_DNA"/>
</dbReference>
<dbReference type="PANTHER" id="PTHR35802">
    <property type="entry name" value="PROTEASE SYNTHASE AND SPORULATION PROTEIN PAI 2"/>
    <property type="match status" value="1"/>
</dbReference>
<evidence type="ECO:0000313" key="1">
    <source>
        <dbReference type="EMBL" id="MCT2559007.1"/>
    </source>
</evidence>
<gene>
    <name evidence="1" type="ORF">N0B51_08440</name>
</gene>
<dbReference type="PANTHER" id="PTHR35802:SF1">
    <property type="entry name" value="PROTEASE SYNTHASE AND SPORULATION PROTEIN PAI 2"/>
    <property type="match status" value="1"/>
</dbReference>